<feature type="domain" description="PTS EIIA type-2" evidence="3">
    <location>
        <begin position="116"/>
        <end position="258"/>
    </location>
</feature>
<evidence type="ECO:0000256" key="1">
    <source>
        <dbReference type="ARBA" id="ARBA00022553"/>
    </source>
</evidence>
<evidence type="ECO:0000313" key="5">
    <source>
        <dbReference type="EMBL" id="MDW6018277.1"/>
    </source>
</evidence>
<dbReference type="RefSeq" id="WP_240956759.1">
    <property type="nucleotide sequence ID" value="NZ_AP024893.1"/>
</dbReference>
<reference evidence="5 6" key="1">
    <citation type="submission" date="2023-11" db="EMBL/GenBank/DDBJ databases">
        <title>Plant-associative lifestyle of Vibrio porteresiae and its evolutionary dynamics.</title>
        <authorList>
            <person name="Rameshkumar N."/>
            <person name="Kirti K."/>
        </authorList>
    </citation>
    <scope>NUCLEOTIDE SEQUENCE [LARGE SCALE GENOMIC DNA]</scope>
    <source>
        <strain evidence="5 6">MSSRF60</strain>
    </source>
</reference>
<dbReference type="Pfam" id="PF00359">
    <property type="entry name" value="PTS_EIIA_2"/>
    <property type="match status" value="1"/>
</dbReference>
<name>A0ABU4II88_9VIBR</name>
<dbReference type="Gene3D" id="3.40.930.10">
    <property type="entry name" value="Mannitol-specific EII, Chain A"/>
    <property type="match status" value="1"/>
</dbReference>
<dbReference type="InterPro" id="IPR016910">
    <property type="entry name" value="UCP029195_PTS_EIIA2"/>
</dbReference>
<protein>
    <submittedName>
        <fullName evidence="5">PTS sugar transporter subunit IIA</fullName>
    </submittedName>
</protein>
<organism evidence="5 6">
    <name type="scientific">Vibrio plantisponsor</name>
    <dbReference type="NCBI Taxonomy" id="664643"/>
    <lineage>
        <taxon>Bacteria</taxon>
        <taxon>Pseudomonadati</taxon>
        <taxon>Pseudomonadota</taxon>
        <taxon>Gammaproteobacteria</taxon>
        <taxon>Vibrionales</taxon>
        <taxon>Vibrionaceae</taxon>
        <taxon>Vibrio</taxon>
    </lineage>
</organism>
<keyword evidence="1" id="KW-0597">Phosphoprotein</keyword>
<evidence type="ECO:0000313" key="6">
    <source>
        <dbReference type="Proteomes" id="UP001272325"/>
    </source>
</evidence>
<keyword evidence="2 5" id="KW-0813">Transport</keyword>
<proteinExistence type="predicted"/>
<keyword evidence="6" id="KW-1185">Reference proteome</keyword>
<evidence type="ECO:0000259" key="3">
    <source>
        <dbReference type="PROSITE" id="PS51094"/>
    </source>
</evidence>
<dbReference type="InterPro" id="IPR051541">
    <property type="entry name" value="PTS_SugarTrans_NitroReg"/>
</dbReference>
<sequence length="264" mass="30064">MSISDMITTRITFVLEDNRFAAWQLNELKQLAGYFHSLFVLYNITRGKQANLNEPLGVLSLGSCRHDVCQIAIEGLDSELACMVLTEYLRDHSSLLSTSHKQNYQAQQLFTHHGSFKLPFSYQWRYVRKAHYPDKNEALATLAQLASSQNEHAIHQQLADREAISSTAIPGGIAIPHVVSEFVQQPTFIIQSLESPLDWNSSQEDVLFIVALLLPKTLKKEYIIAATRLTRWLINQKTHRFVKDADREETIKGILLHVMAHIDP</sequence>
<keyword evidence="2 5" id="KW-0762">Sugar transport</keyword>
<dbReference type="EMBL" id="JAWRCN010000001">
    <property type="protein sequence ID" value="MDW6018277.1"/>
    <property type="molecule type" value="Genomic_DNA"/>
</dbReference>
<dbReference type="Proteomes" id="UP001272325">
    <property type="component" value="Unassembled WGS sequence"/>
</dbReference>
<dbReference type="PIRSF" id="PIRSF029195">
    <property type="entry name" value="UCP029195_PTS_EIIA2"/>
    <property type="match status" value="1"/>
</dbReference>
<gene>
    <name evidence="5" type="ORF">SBW85_11135</name>
</gene>
<dbReference type="InterPro" id="IPR000032">
    <property type="entry name" value="HPr-like"/>
</dbReference>
<dbReference type="InterPro" id="IPR016152">
    <property type="entry name" value="PTrfase/Anion_transptr"/>
</dbReference>
<dbReference type="SUPFAM" id="SSF55804">
    <property type="entry name" value="Phoshotransferase/anion transport protein"/>
    <property type="match status" value="1"/>
</dbReference>
<accession>A0ABU4II88</accession>
<evidence type="ECO:0000259" key="4">
    <source>
        <dbReference type="PROSITE" id="PS51350"/>
    </source>
</evidence>
<dbReference type="PROSITE" id="PS51094">
    <property type="entry name" value="PTS_EIIA_TYPE_2"/>
    <property type="match status" value="1"/>
</dbReference>
<dbReference type="PANTHER" id="PTHR47738">
    <property type="entry name" value="PTS SYSTEM FRUCTOSE-LIKE EIIA COMPONENT-RELATED"/>
    <property type="match status" value="1"/>
</dbReference>
<dbReference type="SUPFAM" id="SSF55594">
    <property type="entry name" value="HPr-like"/>
    <property type="match status" value="1"/>
</dbReference>
<evidence type="ECO:0000256" key="2">
    <source>
        <dbReference type="ARBA" id="ARBA00022597"/>
    </source>
</evidence>
<dbReference type="InterPro" id="IPR002178">
    <property type="entry name" value="PTS_EIIA_type-2_dom"/>
</dbReference>
<dbReference type="PANTHER" id="PTHR47738:SF1">
    <property type="entry name" value="NITROGEN REGULATORY PROTEIN"/>
    <property type="match status" value="1"/>
</dbReference>
<dbReference type="PROSITE" id="PS51350">
    <property type="entry name" value="PTS_HPR_DOM"/>
    <property type="match status" value="1"/>
</dbReference>
<comment type="caution">
    <text evidence="5">The sequence shown here is derived from an EMBL/GenBank/DDBJ whole genome shotgun (WGS) entry which is preliminary data.</text>
</comment>
<dbReference type="InterPro" id="IPR035895">
    <property type="entry name" value="HPr-like_sf"/>
</dbReference>
<feature type="domain" description="HPr" evidence="4">
    <location>
        <begin position="1"/>
        <end position="99"/>
    </location>
</feature>